<accession>A0A0Q3H7Y5</accession>
<dbReference type="Proteomes" id="UP000008810">
    <property type="component" value="Chromosome 1"/>
</dbReference>
<dbReference type="PANTHER" id="PTHR34788:SF11">
    <property type="entry name" value="OS06G0199700 PROTEIN"/>
    <property type="match status" value="1"/>
</dbReference>
<proteinExistence type="predicted"/>
<evidence type="ECO:0000313" key="2">
    <source>
        <dbReference type="EnsemblPlants" id="KQK19128"/>
    </source>
</evidence>
<gene>
    <name evidence="2" type="primary">LOC112269710</name>
    <name evidence="1" type="ORF">BRADI_1g46523v3</name>
</gene>
<keyword evidence="3" id="KW-1185">Reference proteome</keyword>
<evidence type="ECO:0000313" key="1">
    <source>
        <dbReference type="EMBL" id="KQK19128.1"/>
    </source>
</evidence>
<evidence type="ECO:0000313" key="3">
    <source>
        <dbReference type="Proteomes" id="UP000008810"/>
    </source>
</evidence>
<protein>
    <submittedName>
        <fullName evidence="1 2">Uncharacterized protein</fullName>
    </submittedName>
</protein>
<dbReference type="EMBL" id="CM000880">
    <property type="protein sequence ID" value="KQK19128.1"/>
    <property type="molecule type" value="Genomic_DNA"/>
</dbReference>
<name>A0A0Q3H7Y5_BRADI</name>
<dbReference type="GeneID" id="112269710"/>
<sequence length="109" mass="11886">MVGIGVARRAMLFRVPRRAPASGGHRKRMAVARLGGVRRRRFLGALRRVRVRCWLAALCRRTLRRLRASYAKALRELAEGTALLGALRPPAGVECSRAAAFGPVATVGL</sequence>
<dbReference type="RefSeq" id="XP_024312372.1">
    <property type="nucleotide sequence ID" value="XM_024456604.1"/>
</dbReference>
<dbReference type="EnsemblPlants" id="KQK19128">
    <property type="protein sequence ID" value="KQK19128"/>
    <property type="gene ID" value="BRADI_1g46523v3"/>
</dbReference>
<organism evidence="1">
    <name type="scientific">Brachypodium distachyon</name>
    <name type="common">Purple false brome</name>
    <name type="synonym">Trachynia distachya</name>
    <dbReference type="NCBI Taxonomy" id="15368"/>
    <lineage>
        <taxon>Eukaryota</taxon>
        <taxon>Viridiplantae</taxon>
        <taxon>Streptophyta</taxon>
        <taxon>Embryophyta</taxon>
        <taxon>Tracheophyta</taxon>
        <taxon>Spermatophyta</taxon>
        <taxon>Magnoliopsida</taxon>
        <taxon>Liliopsida</taxon>
        <taxon>Poales</taxon>
        <taxon>Poaceae</taxon>
        <taxon>BOP clade</taxon>
        <taxon>Pooideae</taxon>
        <taxon>Stipodae</taxon>
        <taxon>Brachypodieae</taxon>
        <taxon>Brachypodium</taxon>
    </lineage>
</organism>
<dbReference type="Gramene" id="KQK19128">
    <property type="protein sequence ID" value="KQK19128"/>
    <property type="gene ID" value="BRADI_1g46523v3"/>
</dbReference>
<dbReference type="AlphaFoldDB" id="A0A0Q3H7Y5"/>
<dbReference type="PANTHER" id="PTHR34788">
    <property type="entry name" value="F15I1.22"/>
    <property type="match status" value="1"/>
</dbReference>
<reference evidence="2" key="3">
    <citation type="submission" date="2018-08" db="UniProtKB">
        <authorList>
            <consortium name="EnsemblPlants"/>
        </authorList>
    </citation>
    <scope>IDENTIFICATION</scope>
    <source>
        <strain evidence="2">cv. Bd21</strain>
    </source>
</reference>
<reference evidence="1 2" key="1">
    <citation type="journal article" date="2010" name="Nature">
        <title>Genome sequencing and analysis of the model grass Brachypodium distachyon.</title>
        <authorList>
            <consortium name="International Brachypodium Initiative"/>
        </authorList>
    </citation>
    <scope>NUCLEOTIDE SEQUENCE [LARGE SCALE GENOMIC DNA]</scope>
    <source>
        <strain evidence="1">Bd21</strain>
        <strain evidence="2">cv. Bd21</strain>
    </source>
</reference>
<reference evidence="1" key="2">
    <citation type="submission" date="2017-06" db="EMBL/GenBank/DDBJ databases">
        <title>WGS assembly of Brachypodium distachyon.</title>
        <authorList>
            <consortium name="The International Brachypodium Initiative"/>
            <person name="Lucas S."/>
            <person name="Harmon-Smith M."/>
            <person name="Lail K."/>
            <person name="Tice H."/>
            <person name="Grimwood J."/>
            <person name="Bruce D."/>
            <person name="Barry K."/>
            <person name="Shu S."/>
            <person name="Lindquist E."/>
            <person name="Wang M."/>
            <person name="Pitluck S."/>
            <person name="Vogel J.P."/>
            <person name="Garvin D.F."/>
            <person name="Mockler T.C."/>
            <person name="Schmutz J."/>
            <person name="Rokhsar D."/>
            <person name="Bevan M.W."/>
        </authorList>
    </citation>
    <scope>NUCLEOTIDE SEQUENCE</scope>
    <source>
        <strain evidence="1">Bd21</strain>
    </source>
</reference>